<dbReference type="Gene3D" id="1.20.1280.50">
    <property type="match status" value="1"/>
</dbReference>
<comment type="caution">
    <text evidence="3">The sequence shown here is derived from an EMBL/GenBank/DDBJ whole genome shotgun (WGS) entry which is preliminary data.</text>
</comment>
<dbReference type="SUPFAM" id="SSF81383">
    <property type="entry name" value="F-box domain"/>
    <property type="match status" value="1"/>
</dbReference>
<evidence type="ECO:0000313" key="3">
    <source>
        <dbReference type="EMBL" id="KAK1621306.1"/>
    </source>
</evidence>
<dbReference type="InterPro" id="IPR017451">
    <property type="entry name" value="F-box-assoc_interact_dom"/>
</dbReference>
<dbReference type="PANTHER" id="PTHR31111:SF133">
    <property type="entry name" value="OS07G0196600 PROTEIN"/>
    <property type="match status" value="1"/>
</dbReference>
<organism evidence="3 4">
    <name type="scientific">Lolium multiflorum</name>
    <name type="common">Italian ryegrass</name>
    <name type="synonym">Lolium perenne subsp. multiflorum</name>
    <dbReference type="NCBI Taxonomy" id="4521"/>
    <lineage>
        <taxon>Eukaryota</taxon>
        <taxon>Viridiplantae</taxon>
        <taxon>Streptophyta</taxon>
        <taxon>Embryophyta</taxon>
        <taxon>Tracheophyta</taxon>
        <taxon>Spermatophyta</taxon>
        <taxon>Magnoliopsida</taxon>
        <taxon>Liliopsida</taxon>
        <taxon>Poales</taxon>
        <taxon>Poaceae</taxon>
        <taxon>BOP clade</taxon>
        <taxon>Pooideae</taxon>
        <taxon>Poodae</taxon>
        <taxon>Poeae</taxon>
        <taxon>Poeae Chloroplast Group 2 (Poeae type)</taxon>
        <taxon>Loliodinae</taxon>
        <taxon>Loliinae</taxon>
        <taxon>Lolium</taxon>
    </lineage>
</organism>
<dbReference type="AlphaFoldDB" id="A0AAD8VXA5"/>
<accession>A0AAD8VXA5</accession>
<evidence type="ECO:0000313" key="4">
    <source>
        <dbReference type="Proteomes" id="UP001231189"/>
    </source>
</evidence>
<feature type="region of interest" description="Disordered" evidence="1">
    <location>
        <begin position="1"/>
        <end position="29"/>
    </location>
</feature>
<dbReference type="Proteomes" id="UP001231189">
    <property type="component" value="Unassembled WGS sequence"/>
</dbReference>
<evidence type="ECO:0000259" key="2">
    <source>
        <dbReference type="SMART" id="SM00256"/>
    </source>
</evidence>
<dbReference type="Pfam" id="PF00646">
    <property type="entry name" value="F-box"/>
    <property type="match status" value="1"/>
</dbReference>
<name>A0AAD8VXA5_LOLMU</name>
<dbReference type="InterPro" id="IPR036047">
    <property type="entry name" value="F-box-like_dom_sf"/>
</dbReference>
<reference evidence="3" key="1">
    <citation type="submission" date="2023-07" db="EMBL/GenBank/DDBJ databases">
        <title>A chromosome-level genome assembly of Lolium multiflorum.</title>
        <authorList>
            <person name="Chen Y."/>
            <person name="Copetti D."/>
            <person name="Kolliker R."/>
            <person name="Studer B."/>
        </authorList>
    </citation>
    <scope>NUCLEOTIDE SEQUENCE</scope>
    <source>
        <strain evidence="3">02402/16</strain>
        <tissue evidence="3">Leaf</tissue>
    </source>
</reference>
<keyword evidence="4" id="KW-1185">Reference proteome</keyword>
<dbReference type="Pfam" id="PF08268">
    <property type="entry name" value="FBA_3"/>
    <property type="match status" value="1"/>
</dbReference>
<sequence length="378" mass="41466">MAMAAMTLPSPHRGGSSTRPSPNPPVVATSNDGVLPLDLLYDILLRLPTEALCRFRPVCRSWRSMLCHPEFIAAAHNPGLRLLAVGIDDFSLSNDAFVVDMESGDGVRVKTAANDLSSYVEAEGRAVGPDHMVFVWSQQSQLCMLDLARGAVCILPDHAPPVGATTSCTVWHAASRGERKVLAIASLARGGEQVCKILNFGDIDSGWRDAGGPPLSVMTHVNCVTVINGVAYFLSKYAEYEETHAHHIMAFNLISEAWLPLAATLRGPANCRDVTLAELKGSLVASYTRLTSSDTHIEMWFLVDSNRSLWSKRYTIDVSSFLVEHHPPTRFEYFEKPIVMLGDGRIVMWMSVISPVTSTQDALLRVYDPKTCAAFFKM</sequence>
<dbReference type="InterPro" id="IPR013187">
    <property type="entry name" value="F-box-assoc_dom_typ3"/>
</dbReference>
<dbReference type="CDD" id="cd22157">
    <property type="entry name" value="F-box_AtFBW1-like"/>
    <property type="match status" value="1"/>
</dbReference>
<dbReference type="NCBIfam" id="TIGR01640">
    <property type="entry name" value="F_box_assoc_1"/>
    <property type="match status" value="1"/>
</dbReference>
<dbReference type="InterPro" id="IPR001810">
    <property type="entry name" value="F-box_dom"/>
</dbReference>
<dbReference type="PANTHER" id="PTHR31111">
    <property type="entry name" value="BNAA05G37150D PROTEIN-RELATED"/>
    <property type="match status" value="1"/>
</dbReference>
<protein>
    <recommendedName>
        <fullName evidence="2">F-box domain-containing protein</fullName>
    </recommendedName>
</protein>
<dbReference type="SMART" id="SM00256">
    <property type="entry name" value="FBOX"/>
    <property type="match status" value="1"/>
</dbReference>
<dbReference type="EMBL" id="JAUUTY010000006">
    <property type="protein sequence ID" value="KAK1621306.1"/>
    <property type="molecule type" value="Genomic_DNA"/>
</dbReference>
<gene>
    <name evidence="3" type="ORF">QYE76_026823</name>
</gene>
<evidence type="ECO:0000256" key="1">
    <source>
        <dbReference type="SAM" id="MobiDB-lite"/>
    </source>
</evidence>
<feature type="domain" description="F-box" evidence="2">
    <location>
        <begin position="35"/>
        <end position="75"/>
    </location>
</feature>
<proteinExistence type="predicted"/>